<dbReference type="RefSeq" id="WP_096404802.1">
    <property type="nucleotide sequence ID" value="NZ_AP014597.1"/>
</dbReference>
<dbReference type="AlphaFoldDB" id="A0A0S3UGJ5"/>
<protein>
    <submittedName>
        <fullName evidence="1">Uncharacterized protein</fullName>
    </submittedName>
</protein>
<dbReference type="EMBL" id="AP014597">
    <property type="protein sequence ID" value="BAU16649.1"/>
    <property type="molecule type" value="Genomic_DNA"/>
</dbReference>
<organism evidence="1 3">
    <name type="scientific">Prevotella intermedia</name>
    <dbReference type="NCBI Taxonomy" id="28131"/>
    <lineage>
        <taxon>Bacteria</taxon>
        <taxon>Pseudomonadati</taxon>
        <taxon>Bacteroidota</taxon>
        <taxon>Bacteroidia</taxon>
        <taxon>Bacteroidales</taxon>
        <taxon>Prevotellaceae</taxon>
        <taxon>Prevotella</taxon>
    </lineage>
</organism>
<dbReference type="Pfam" id="PF14902">
    <property type="entry name" value="DUF4494"/>
    <property type="match status" value="1"/>
</dbReference>
<proteinExistence type="predicted"/>
<dbReference type="InterPro" id="IPR027848">
    <property type="entry name" value="DUF4494"/>
</dbReference>
<accession>A0A0S3UGJ5</accession>
<name>A0A0S3UGJ5_PREIN</name>
<dbReference type="Proteomes" id="UP000217431">
    <property type="component" value="Chromosome I"/>
</dbReference>
<evidence type="ECO:0000313" key="3">
    <source>
        <dbReference type="Proteomes" id="UP000217431"/>
    </source>
</evidence>
<sequence>MRSKTSMWYEVKYRYEKTMENGAHKKVTEQYVVEAISFGEAEAVIVSEMAAYVSAGETDIRAVAIAPYAEILFTDKEAFKFYKARVSIQSIDEKTEKVRRSNINYLVQASSIADARSCISEHFAATMIDYEVVALAETQIIDVFERKKVESTTK</sequence>
<reference evidence="1 3" key="1">
    <citation type="journal article" date="2016" name="DNA Res.">
        <title>The complete genome sequencing of Prevotella intermedia strain OMA14 and a subsequent fine-scale, intra-species genomic comparison reveal an unusual amplification of conjugative and mobile transposons and identify a novel Prevotella-lineage-specific repeat.</title>
        <authorList>
            <person name="Naito M."/>
            <person name="Ogura Y."/>
            <person name="Itoh T."/>
            <person name="Shoji M."/>
            <person name="Okamoto M."/>
            <person name="Hayashi T."/>
            <person name="Nakayama K."/>
        </authorList>
    </citation>
    <scope>NUCLEOTIDE SEQUENCE [LARGE SCALE GENOMIC DNA]</scope>
    <source>
        <strain evidence="1 3">OMA14</strain>
    </source>
</reference>
<evidence type="ECO:0000313" key="1">
    <source>
        <dbReference type="EMBL" id="BAU16649.1"/>
    </source>
</evidence>
<dbReference type="EMBL" id="AP014598">
    <property type="protein sequence ID" value="BAU19281.1"/>
    <property type="molecule type" value="Genomic_DNA"/>
</dbReference>
<evidence type="ECO:0000313" key="2">
    <source>
        <dbReference type="EMBL" id="BAU19281.1"/>
    </source>
</evidence>
<gene>
    <name evidence="1" type="ORF">PIOMA14_I_0140</name>
    <name evidence="2" type="ORF">PIOMA14_II_0777</name>
</gene>
<dbReference type="Proteomes" id="UP000217431">
    <property type="component" value="Chromosome II"/>
</dbReference>